<dbReference type="AlphaFoldDB" id="A0A517TVG3"/>
<name>A0A517TVG3_9BACT</name>
<dbReference type="Pfam" id="PF07963">
    <property type="entry name" value="N_methyl"/>
    <property type="match status" value="1"/>
</dbReference>
<dbReference type="NCBIfam" id="TIGR04294">
    <property type="entry name" value="pre_pil_HX9DG"/>
    <property type="match status" value="1"/>
</dbReference>
<dbReference type="PANTHER" id="PTHR30093">
    <property type="entry name" value="GENERAL SECRETION PATHWAY PROTEIN G"/>
    <property type="match status" value="1"/>
</dbReference>
<dbReference type="EMBL" id="CP036339">
    <property type="protein sequence ID" value="QDT72347.1"/>
    <property type="molecule type" value="Genomic_DNA"/>
</dbReference>
<dbReference type="InterPro" id="IPR012902">
    <property type="entry name" value="N_methyl_site"/>
</dbReference>
<dbReference type="PANTHER" id="PTHR30093:SF2">
    <property type="entry name" value="TYPE II SECRETION SYSTEM PROTEIN H"/>
    <property type="match status" value="1"/>
</dbReference>
<evidence type="ECO:0000313" key="4">
    <source>
        <dbReference type="Proteomes" id="UP000317909"/>
    </source>
</evidence>
<organism evidence="3 4">
    <name type="scientific">Lacipirellula limnantheis</name>
    <dbReference type="NCBI Taxonomy" id="2528024"/>
    <lineage>
        <taxon>Bacteria</taxon>
        <taxon>Pseudomonadati</taxon>
        <taxon>Planctomycetota</taxon>
        <taxon>Planctomycetia</taxon>
        <taxon>Pirellulales</taxon>
        <taxon>Lacipirellulaceae</taxon>
        <taxon>Lacipirellula</taxon>
    </lineage>
</organism>
<dbReference type="InterPro" id="IPR027558">
    <property type="entry name" value="Pre_pil_HX9DG_C"/>
</dbReference>
<gene>
    <name evidence="3" type="ORF">I41_15200</name>
</gene>
<feature type="region of interest" description="Disordered" evidence="1">
    <location>
        <begin position="136"/>
        <end position="161"/>
    </location>
</feature>
<evidence type="ECO:0000259" key="2">
    <source>
        <dbReference type="Pfam" id="PF07596"/>
    </source>
</evidence>
<feature type="compositionally biased region" description="Polar residues" evidence="1">
    <location>
        <begin position="147"/>
        <end position="161"/>
    </location>
</feature>
<protein>
    <recommendedName>
        <fullName evidence="2">DUF1559 domain-containing protein</fullName>
    </recommendedName>
</protein>
<evidence type="ECO:0000256" key="1">
    <source>
        <dbReference type="SAM" id="MobiDB-lite"/>
    </source>
</evidence>
<proteinExistence type="predicted"/>
<dbReference type="NCBIfam" id="TIGR02532">
    <property type="entry name" value="IV_pilin_GFxxxE"/>
    <property type="match status" value="1"/>
</dbReference>
<dbReference type="RefSeq" id="WP_145431926.1">
    <property type="nucleotide sequence ID" value="NZ_CP036339.1"/>
</dbReference>
<dbReference type="Pfam" id="PF07596">
    <property type="entry name" value="SBP_bac_10"/>
    <property type="match status" value="1"/>
</dbReference>
<keyword evidence="4" id="KW-1185">Reference proteome</keyword>
<dbReference type="InterPro" id="IPR045584">
    <property type="entry name" value="Pilin-like"/>
</dbReference>
<evidence type="ECO:0000313" key="3">
    <source>
        <dbReference type="EMBL" id="QDT72347.1"/>
    </source>
</evidence>
<sequence length="337" mass="36330">MKSERQTPRAFTLIELLVVIAIIGVLVAMLLPAVQAAREAARRNDCSNRLRQLGLAALNYESAKKSLPIGRQLPIAWGLHSQLLPYLEQTSIYSTVDFQKAVADADARLLDVAAFVCPTDSVDRLADTPLADNQDGWGRNSYRGNAGSDTGEMTGTGTPANQVERNNGIFITNRVVKLKDVIDGTAHTALLSEKVRGDGDNTAVEIVSDWFRISEGNITADQVATACRALDVWTMNKAQSQFSRGGRNWPLGNYAVSRYNHVLPPNDRSCSRDSAGGNLGANFNAKGGASTATSWHTGGVNLVRVDGSVQFASEDVELLVWRALGSRDGEEAVNDSL</sequence>
<feature type="domain" description="DUF1559" evidence="2">
    <location>
        <begin position="35"/>
        <end position="317"/>
    </location>
</feature>
<dbReference type="KEGG" id="llh:I41_15200"/>
<accession>A0A517TVG3</accession>
<reference evidence="3 4" key="1">
    <citation type="submission" date="2019-02" db="EMBL/GenBank/DDBJ databases">
        <title>Deep-cultivation of Planctomycetes and their phenomic and genomic characterization uncovers novel biology.</title>
        <authorList>
            <person name="Wiegand S."/>
            <person name="Jogler M."/>
            <person name="Boedeker C."/>
            <person name="Pinto D."/>
            <person name="Vollmers J."/>
            <person name="Rivas-Marin E."/>
            <person name="Kohn T."/>
            <person name="Peeters S.H."/>
            <person name="Heuer A."/>
            <person name="Rast P."/>
            <person name="Oberbeckmann S."/>
            <person name="Bunk B."/>
            <person name="Jeske O."/>
            <person name="Meyerdierks A."/>
            <person name="Storesund J.E."/>
            <person name="Kallscheuer N."/>
            <person name="Luecker S."/>
            <person name="Lage O.M."/>
            <person name="Pohl T."/>
            <person name="Merkel B.J."/>
            <person name="Hornburger P."/>
            <person name="Mueller R.-W."/>
            <person name="Bruemmer F."/>
            <person name="Labrenz M."/>
            <person name="Spormann A.M."/>
            <person name="Op den Camp H."/>
            <person name="Overmann J."/>
            <person name="Amann R."/>
            <person name="Jetten M.S.M."/>
            <person name="Mascher T."/>
            <person name="Medema M.H."/>
            <person name="Devos D.P."/>
            <person name="Kaster A.-K."/>
            <person name="Ovreas L."/>
            <person name="Rohde M."/>
            <person name="Galperin M.Y."/>
            <person name="Jogler C."/>
        </authorList>
    </citation>
    <scope>NUCLEOTIDE SEQUENCE [LARGE SCALE GENOMIC DNA]</scope>
    <source>
        <strain evidence="3 4">I41</strain>
    </source>
</reference>
<dbReference type="OrthoDB" id="217153at2"/>
<dbReference type="SUPFAM" id="SSF54523">
    <property type="entry name" value="Pili subunits"/>
    <property type="match status" value="1"/>
</dbReference>
<dbReference type="Gene3D" id="3.30.700.10">
    <property type="entry name" value="Glycoprotein, Type 4 Pilin"/>
    <property type="match status" value="1"/>
</dbReference>
<dbReference type="Proteomes" id="UP000317909">
    <property type="component" value="Chromosome"/>
</dbReference>
<dbReference type="InterPro" id="IPR011453">
    <property type="entry name" value="DUF1559"/>
</dbReference>